<evidence type="ECO:0000256" key="3">
    <source>
        <dbReference type="ARBA" id="ARBA00022643"/>
    </source>
</evidence>
<comment type="caution">
    <text evidence="9">The sequence shown here is derived from an EMBL/GenBank/DDBJ whole genome shotgun (WGS) entry which is preliminary data.</text>
</comment>
<evidence type="ECO:0000256" key="2">
    <source>
        <dbReference type="ARBA" id="ARBA00022630"/>
    </source>
</evidence>
<feature type="binding site" evidence="7">
    <location>
        <begin position="360"/>
        <end position="361"/>
    </location>
    <ligand>
        <name>FMN</name>
        <dbReference type="ChEBI" id="CHEBI:58210"/>
    </ligand>
</feature>
<keyword evidence="2 7" id="KW-0285">Flavoprotein</keyword>
<organism evidence="9 10">
    <name type="scientific">Rhizobium laguerreae</name>
    <dbReference type="NCBI Taxonomy" id="1076926"/>
    <lineage>
        <taxon>Bacteria</taxon>
        <taxon>Pseudomonadati</taxon>
        <taxon>Pseudomonadota</taxon>
        <taxon>Alphaproteobacteria</taxon>
        <taxon>Hyphomicrobiales</taxon>
        <taxon>Rhizobiaceae</taxon>
        <taxon>Rhizobium/Agrobacterium group</taxon>
        <taxon>Rhizobium</taxon>
    </lineage>
</organism>
<dbReference type="RefSeq" id="WP_221979231.1">
    <property type="nucleotide sequence ID" value="NZ_JAAXQQ010000004.1"/>
</dbReference>
<comment type="similarity">
    <text evidence="5">Belongs to the FMN-dependent alpha-hydroxy acid dehydrogenase family.</text>
</comment>
<evidence type="ECO:0000256" key="6">
    <source>
        <dbReference type="PIRSR" id="PIRSR000138-1"/>
    </source>
</evidence>
<comment type="cofactor">
    <cofactor evidence="1">
        <name>FMN</name>
        <dbReference type="ChEBI" id="CHEBI:58210"/>
    </cofactor>
</comment>
<feature type="binding site" evidence="7">
    <location>
        <position position="159"/>
    </location>
    <ligand>
        <name>glyoxylate</name>
        <dbReference type="ChEBI" id="CHEBI:36655"/>
    </ligand>
</feature>
<sequence>MPLTTKRNTASGIDGETKVTAARTQRGSARLKRILALDDFEREARRYIPHPIFSYVNSGSHAMTTVRENRSAFDDFRLVPRVLVGVARRSQKVTLFGETYDSPFGVAPMGMESLVSYRGDLEIAAACQDANIPFIQSGASLIPLEDVRAACQTSWFQAYIPTDRQDLLGLLARVAAAGFKTLVVTVDMTAGALSEVAARAGFNAPFKPNLYAFWSGAMRPAWTVGNFLRTLVQHGMPHFENLDGGRGSAIVSRTGIRNTNRVTQNWETIRDIRSLWQGNLVIKGILHPGDVIRARENGADGVIISSHGGRQIDGVIPPIHALPACVSAAGDMPVMIDSGIRRGTDLIKCLALGARFCFVGRPFNFSTVLGGRVGVEHAIGLLRSEFSRDTGNMGLNSVDEISRDCLVQRSAAWVPA</sequence>
<feature type="binding site" evidence="7">
    <location>
        <position position="310"/>
    </location>
    <ligand>
        <name>glyoxylate</name>
        <dbReference type="ChEBI" id="CHEBI:36655"/>
    </ligand>
</feature>
<dbReference type="InterPro" id="IPR000262">
    <property type="entry name" value="FMN-dep_DH"/>
</dbReference>
<dbReference type="PANTHER" id="PTHR10578">
    <property type="entry name" value="S -2-HYDROXY-ACID OXIDASE-RELATED"/>
    <property type="match status" value="1"/>
</dbReference>
<evidence type="ECO:0000313" key="10">
    <source>
        <dbReference type="Proteomes" id="UP000758022"/>
    </source>
</evidence>
<dbReference type="AlphaFoldDB" id="A0AB35FEL5"/>
<accession>A0AB35FEL5</accession>
<proteinExistence type="inferred from homology"/>
<keyword evidence="3 7" id="KW-0288">FMN</keyword>
<dbReference type="CDD" id="cd02809">
    <property type="entry name" value="alpha_hydroxyacid_oxid_FMN"/>
    <property type="match status" value="1"/>
</dbReference>
<feature type="domain" description="FMN hydroxy acid dehydrogenase" evidence="8">
    <location>
        <begin position="29"/>
        <end position="411"/>
    </location>
</feature>
<gene>
    <name evidence="9" type="ORF">HFO74_14755</name>
</gene>
<dbReference type="GO" id="GO:0016491">
    <property type="term" value="F:oxidoreductase activity"/>
    <property type="evidence" value="ECO:0007669"/>
    <property type="project" value="UniProtKB-KW"/>
</dbReference>
<dbReference type="Pfam" id="PF01070">
    <property type="entry name" value="FMN_dh"/>
    <property type="match status" value="1"/>
</dbReference>
<dbReference type="InterPro" id="IPR037396">
    <property type="entry name" value="FMN_HAD"/>
</dbReference>
<evidence type="ECO:0000256" key="5">
    <source>
        <dbReference type="ARBA" id="ARBA00024042"/>
    </source>
</evidence>
<dbReference type="PANTHER" id="PTHR10578:SF107">
    <property type="entry name" value="2-HYDROXYACID OXIDASE 1"/>
    <property type="match status" value="1"/>
</dbReference>
<feature type="binding site" evidence="7">
    <location>
        <position position="55"/>
    </location>
    <ligand>
        <name>glyoxylate</name>
        <dbReference type="ChEBI" id="CHEBI:36655"/>
    </ligand>
</feature>
<feature type="binding site" evidence="7">
    <location>
        <position position="137"/>
    </location>
    <ligand>
        <name>FMN</name>
        <dbReference type="ChEBI" id="CHEBI:58210"/>
    </ligand>
</feature>
<feature type="active site" description="Proton acceptor" evidence="6">
    <location>
        <position position="307"/>
    </location>
</feature>
<feature type="binding site" evidence="7">
    <location>
        <position position="305"/>
    </location>
    <ligand>
        <name>FMN</name>
        <dbReference type="ChEBI" id="CHEBI:58210"/>
    </ligand>
</feature>
<dbReference type="EMBL" id="JAAXQQ010000004">
    <property type="protein sequence ID" value="MBY3064682.1"/>
    <property type="molecule type" value="Genomic_DNA"/>
</dbReference>
<dbReference type="PIRSF" id="PIRSF000138">
    <property type="entry name" value="Al-hdrx_acd_dh"/>
    <property type="match status" value="1"/>
</dbReference>
<dbReference type="GO" id="GO:0010181">
    <property type="term" value="F:FMN binding"/>
    <property type="evidence" value="ECO:0007669"/>
    <property type="project" value="InterPro"/>
</dbReference>
<evidence type="ECO:0000256" key="1">
    <source>
        <dbReference type="ARBA" id="ARBA00001917"/>
    </source>
</evidence>
<evidence type="ECO:0000256" key="4">
    <source>
        <dbReference type="ARBA" id="ARBA00023002"/>
    </source>
</evidence>
<keyword evidence="4" id="KW-0560">Oxidoreductase</keyword>
<evidence type="ECO:0000313" key="9">
    <source>
        <dbReference type="EMBL" id="MBY3064682.1"/>
    </source>
</evidence>
<protein>
    <submittedName>
        <fullName evidence="9">Alpha-hydroxy-acid oxidizing protein</fullName>
    </submittedName>
</protein>
<feature type="binding site" evidence="7">
    <location>
        <begin position="337"/>
        <end position="341"/>
    </location>
    <ligand>
        <name>FMN</name>
        <dbReference type="ChEBI" id="CHEBI:58210"/>
    </ligand>
</feature>
<name>A0AB35FEL5_9HYPH</name>
<dbReference type="InterPro" id="IPR013785">
    <property type="entry name" value="Aldolase_TIM"/>
</dbReference>
<feature type="binding site" evidence="7">
    <location>
        <position position="157"/>
    </location>
    <ligand>
        <name>FMN</name>
        <dbReference type="ChEBI" id="CHEBI:58210"/>
    </ligand>
</feature>
<dbReference type="Gene3D" id="3.20.20.70">
    <property type="entry name" value="Aldolase class I"/>
    <property type="match status" value="1"/>
</dbReference>
<dbReference type="Proteomes" id="UP000758022">
    <property type="component" value="Unassembled WGS sequence"/>
</dbReference>
<evidence type="ECO:0000259" key="8">
    <source>
        <dbReference type="PROSITE" id="PS51349"/>
    </source>
</evidence>
<feature type="binding site" evidence="7">
    <location>
        <begin position="108"/>
        <end position="110"/>
    </location>
    <ligand>
        <name>FMN</name>
        <dbReference type="ChEBI" id="CHEBI:58210"/>
    </ligand>
</feature>
<dbReference type="SUPFAM" id="SSF51395">
    <property type="entry name" value="FMN-linked oxidoreductases"/>
    <property type="match status" value="1"/>
</dbReference>
<feature type="binding site" evidence="7">
    <location>
        <position position="185"/>
    </location>
    <ligand>
        <name>FMN</name>
        <dbReference type="ChEBI" id="CHEBI:58210"/>
    </ligand>
</feature>
<reference evidence="9" key="1">
    <citation type="submission" date="2020-04" db="EMBL/GenBank/DDBJ databases">
        <title>Global-level population genomics supports evidence of horizontal gene transfer on evolution of Rhizobia in Lentils.</title>
        <authorList>
            <person name="Gai Y."/>
            <person name="Cook D."/>
            <person name="Riely B."/>
        </authorList>
    </citation>
    <scope>NUCLEOTIDE SEQUENCE</scope>
    <source>
        <strain evidence="9">TLR9</strain>
    </source>
</reference>
<evidence type="ECO:0000256" key="7">
    <source>
        <dbReference type="PIRSR" id="PIRSR000138-2"/>
    </source>
</evidence>
<feature type="binding site" evidence="7">
    <location>
        <position position="283"/>
    </location>
    <ligand>
        <name>FMN</name>
        <dbReference type="ChEBI" id="CHEBI:58210"/>
    </ligand>
</feature>
<feature type="binding site" evidence="7">
    <location>
        <position position="307"/>
    </location>
    <ligand>
        <name>glyoxylate</name>
        <dbReference type="ChEBI" id="CHEBI:36655"/>
    </ligand>
</feature>
<dbReference type="InterPro" id="IPR012133">
    <property type="entry name" value="Alpha-hydoxy_acid_DH_FMN"/>
</dbReference>
<dbReference type="PROSITE" id="PS51349">
    <property type="entry name" value="FMN_HYDROXY_ACID_DH_2"/>
    <property type="match status" value="1"/>
</dbReference>